<feature type="transmembrane region" description="Helical" evidence="8">
    <location>
        <begin position="163"/>
        <end position="185"/>
    </location>
</feature>
<dbReference type="Pfam" id="PF00361">
    <property type="entry name" value="Proton_antipo_M"/>
    <property type="match status" value="1"/>
</dbReference>
<protein>
    <submittedName>
        <fullName evidence="10">Cation:proton antiporter</fullName>
    </submittedName>
</protein>
<keyword evidence="5 8" id="KW-1133">Transmembrane helix</keyword>
<feature type="transmembrane region" description="Helical" evidence="8">
    <location>
        <begin position="331"/>
        <end position="352"/>
    </location>
</feature>
<dbReference type="KEGG" id="psuw:WQ53_10880"/>
<evidence type="ECO:0000256" key="3">
    <source>
        <dbReference type="ARBA" id="ARBA00022475"/>
    </source>
</evidence>
<dbReference type="RefSeq" id="WP_052632265.1">
    <property type="nucleotide sequence ID" value="NZ_CP011144.1"/>
</dbReference>
<dbReference type="GO" id="GO:0008137">
    <property type="term" value="F:NADH dehydrogenase (ubiquinone) activity"/>
    <property type="evidence" value="ECO:0007669"/>
    <property type="project" value="InterPro"/>
</dbReference>
<evidence type="ECO:0000313" key="10">
    <source>
        <dbReference type="EMBL" id="AKC87173.1"/>
    </source>
</evidence>
<dbReference type="GO" id="GO:0042773">
    <property type="term" value="P:ATP synthesis coupled electron transport"/>
    <property type="evidence" value="ECO:0007669"/>
    <property type="project" value="InterPro"/>
</dbReference>
<evidence type="ECO:0000256" key="6">
    <source>
        <dbReference type="ARBA" id="ARBA00023136"/>
    </source>
</evidence>
<dbReference type="PRINTS" id="PR01437">
    <property type="entry name" value="NUOXDRDTASE4"/>
</dbReference>
<evidence type="ECO:0000256" key="7">
    <source>
        <dbReference type="RuleBase" id="RU000320"/>
    </source>
</evidence>
<feature type="transmembrane region" description="Helical" evidence="8">
    <location>
        <begin position="470"/>
        <end position="491"/>
    </location>
</feature>
<gene>
    <name evidence="10" type="ORF">WQ53_10880</name>
</gene>
<feature type="transmembrane region" description="Helical" evidence="8">
    <location>
        <begin position="275"/>
        <end position="297"/>
    </location>
</feature>
<feature type="transmembrane region" description="Helical" evidence="8">
    <location>
        <begin position="109"/>
        <end position="127"/>
    </location>
</feature>
<dbReference type="PATRIC" id="fig|314722.6.peg.2346"/>
<feature type="transmembrane region" description="Helical" evidence="8">
    <location>
        <begin position="6"/>
        <end position="22"/>
    </location>
</feature>
<dbReference type="PANTHER" id="PTHR42703">
    <property type="entry name" value="NADH DEHYDROGENASE"/>
    <property type="match status" value="1"/>
</dbReference>
<feature type="transmembrane region" description="Helical" evidence="8">
    <location>
        <begin position="373"/>
        <end position="392"/>
    </location>
</feature>
<evidence type="ECO:0000256" key="8">
    <source>
        <dbReference type="SAM" id="Phobius"/>
    </source>
</evidence>
<feature type="transmembrane region" description="Helical" evidence="8">
    <location>
        <begin position="304"/>
        <end position="325"/>
    </location>
</feature>
<dbReference type="InterPro" id="IPR050586">
    <property type="entry name" value="CPA3_Na-H_Antiporter_D"/>
</dbReference>
<keyword evidence="11" id="KW-1185">Reference proteome</keyword>
<feature type="transmembrane region" description="Helical" evidence="8">
    <location>
        <begin position="72"/>
        <end position="97"/>
    </location>
</feature>
<feature type="transmembrane region" description="Helical" evidence="8">
    <location>
        <begin position="412"/>
        <end position="430"/>
    </location>
</feature>
<dbReference type="NCBIfam" id="NF009309">
    <property type="entry name" value="PRK12666.1"/>
    <property type="match status" value="1"/>
</dbReference>
<dbReference type="PANTHER" id="PTHR42703:SF1">
    <property type="entry name" value="NA(+)_H(+) ANTIPORTER SUBUNIT D1"/>
    <property type="match status" value="1"/>
</dbReference>
<evidence type="ECO:0000256" key="1">
    <source>
        <dbReference type="ARBA" id="ARBA00004651"/>
    </source>
</evidence>
<evidence type="ECO:0000256" key="2">
    <source>
        <dbReference type="ARBA" id="ARBA00005346"/>
    </source>
</evidence>
<keyword evidence="6 8" id="KW-0472">Membrane</keyword>
<evidence type="ECO:0000256" key="5">
    <source>
        <dbReference type="ARBA" id="ARBA00022989"/>
    </source>
</evidence>
<feature type="transmembrane region" description="Helical" evidence="8">
    <location>
        <begin position="34"/>
        <end position="52"/>
    </location>
</feature>
<evidence type="ECO:0000259" key="9">
    <source>
        <dbReference type="Pfam" id="PF00361"/>
    </source>
</evidence>
<dbReference type="EMBL" id="CP011144">
    <property type="protein sequence ID" value="AKC87173.1"/>
    <property type="molecule type" value="Genomic_DNA"/>
</dbReference>
<sequence length="521" mass="55095">MSHLPVLPILIPLFAAALALFFENRRFGMAPQRVVAWTSMAAMLGVSVALAVEASSGRIPVYLVGDWPARLGIALMVDRLAALMLLVGQLLGAATLLHACAGWDRRAPHFHALFQFQMMGLNGAFLTGDVFNLFVFFEVLLIASYGLMLSGGRGERIRAGMHYVVFNIAASTLFLIALGLLYGLLGTLNMAEMAVRVAQAPPQDLALIQSAAGLLLVVFCAKAALLPLYFWLPETYTHAPAAVAGLFAVMTKVGLYAVLRVATLSFGAAGALDGFAWPALLALGGASLLLASLGVLAAQRLRSLAAYLVLGSAATLFIAFALATTGTIAAGLYYLVHSTFAGAALFLLADLIRRRRGSAGDRKDLVAALPRRLVPGVLFLVAAVSLAGLPPLSGFIGKLLLLEAVPAGSRTLWVWALVLGSSFLMLVGLARAGTRLFWRVEPWPDASPERLAEYTPVDAMKAAPSRPLETAATVLLLGYGIVMVVAAAPLLDYTRAAAAQLQSPGDYVQQVRAATPHLREP</sequence>
<dbReference type="Proteomes" id="UP000033067">
    <property type="component" value="Chromosome"/>
</dbReference>
<dbReference type="GO" id="GO:0005886">
    <property type="term" value="C:plasma membrane"/>
    <property type="evidence" value="ECO:0007669"/>
    <property type="project" value="UniProtKB-SubCell"/>
</dbReference>
<dbReference type="InterPro" id="IPR003918">
    <property type="entry name" value="NADH_UbQ_OxRdtase"/>
</dbReference>
<comment type="similarity">
    <text evidence="2">Belongs to the CPA3 antiporters (TC 2.A.63) subunit D family.</text>
</comment>
<feature type="transmembrane region" description="Helical" evidence="8">
    <location>
        <begin position="133"/>
        <end position="151"/>
    </location>
</feature>
<accession>A0A0E3Z1M2</accession>
<keyword evidence="4 7" id="KW-0812">Transmembrane</keyword>
<evidence type="ECO:0000313" key="11">
    <source>
        <dbReference type="Proteomes" id="UP000033067"/>
    </source>
</evidence>
<proteinExistence type="inferred from homology"/>
<keyword evidence="3" id="KW-1003">Cell membrane</keyword>
<feature type="domain" description="NADH:quinone oxidoreductase/Mrp antiporter transmembrane" evidence="9">
    <location>
        <begin position="128"/>
        <end position="421"/>
    </location>
</feature>
<name>A0A0E3Z1M2_9GAMM</name>
<reference evidence="10 11" key="1">
    <citation type="journal article" date="2015" name="Genome Announc.">
        <title>Complete Genome Sequence of Pseudoxanthomonas suwonensis Strain J1, a Cellulose-Degrading Bacterium Isolated from Leaf- and Wood-Enriched Soil.</title>
        <authorList>
            <person name="Hou L."/>
            <person name="Jiang J."/>
            <person name="Xu Z."/>
            <person name="Zhou Y."/>
            <person name="Leung F.C."/>
        </authorList>
    </citation>
    <scope>NUCLEOTIDE SEQUENCE [LARGE SCALE GENOMIC DNA]</scope>
    <source>
        <strain evidence="10 11">J1</strain>
    </source>
</reference>
<organism evidence="10 11">
    <name type="scientific">Pseudoxanthomonas suwonensis</name>
    <dbReference type="NCBI Taxonomy" id="314722"/>
    <lineage>
        <taxon>Bacteria</taxon>
        <taxon>Pseudomonadati</taxon>
        <taxon>Pseudomonadota</taxon>
        <taxon>Gammaproteobacteria</taxon>
        <taxon>Lysobacterales</taxon>
        <taxon>Lysobacteraceae</taxon>
        <taxon>Pseudoxanthomonas</taxon>
    </lineage>
</organism>
<dbReference type="AlphaFoldDB" id="A0A0E3Z1M2"/>
<comment type="subcellular location">
    <subcellularLocation>
        <location evidence="1">Cell membrane</location>
        <topology evidence="1">Multi-pass membrane protein</topology>
    </subcellularLocation>
    <subcellularLocation>
        <location evidence="7">Membrane</location>
        <topology evidence="7">Multi-pass membrane protein</topology>
    </subcellularLocation>
</comment>
<evidence type="ECO:0000256" key="4">
    <source>
        <dbReference type="ARBA" id="ARBA00022692"/>
    </source>
</evidence>
<feature type="transmembrane region" description="Helical" evidence="8">
    <location>
        <begin position="205"/>
        <end position="230"/>
    </location>
</feature>
<feature type="transmembrane region" description="Helical" evidence="8">
    <location>
        <begin position="242"/>
        <end position="263"/>
    </location>
</feature>
<dbReference type="InterPro" id="IPR001750">
    <property type="entry name" value="ND/Mrp_TM"/>
</dbReference>
<dbReference type="OrthoDB" id="9768329at2"/>